<evidence type="ECO:0000256" key="3">
    <source>
        <dbReference type="ARBA" id="ARBA00022989"/>
    </source>
</evidence>
<evidence type="ECO:0000256" key="4">
    <source>
        <dbReference type="ARBA" id="ARBA00023136"/>
    </source>
</evidence>
<keyword evidence="3 5" id="KW-1133">Transmembrane helix</keyword>
<feature type="transmembrane region" description="Helical" evidence="5">
    <location>
        <begin position="104"/>
        <end position="127"/>
    </location>
</feature>
<sequence>MDAATTIRKLDAWQVAIVLMAALPSIFVLATWDSDGLQTPRAFAVRYLSLPVALCELFIIYLAVRSKFDLPLMLRSVGGIPKLLLAIWALFAFLPLFLSNGTMSLSAFATFQYVLHGIFLAAAIHLARNTHFNDNRRSWSLSVIAIGGCFYVVLLAIFSLLVPDKEAFPWDLRLPTGTNIRQIGYFVAIASVAPLSFVLFGQTKLAGFSVTVTILVTFIAWSGSRGALVGLVSASALGTVFLGGSLSKFRVGIAGLSFVAGLAISLAIPAPGPEFGLVRMVSSLEQEDIGSGRSFVWKSTISEISKAPWVGHGSGSFNKNMRGIYGFDFNHPHQFMLQYFYDWGAIGGGAGGLLLFLLFLTCLRHGRQHKDAAAYASITSLCTIAAVGMIDGALFYPLSIFLAITAVACGFVSRPADK</sequence>
<dbReference type="OrthoDB" id="7593034at2"/>
<feature type="transmembrane region" description="Helical" evidence="5">
    <location>
        <begin position="227"/>
        <end position="244"/>
    </location>
</feature>
<feature type="transmembrane region" description="Helical" evidence="5">
    <location>
        <begin position="396"/>
        <end position="413"/>
    </location>
</feature>
<protein>
    <recommendedName>
        <fullName evidence="6">O-antigen ligase-related domain-containing protein</fullName>
    </recommendedName>
</protein>
<feature type="domain" description="O-antigen ligase-related" evidence="6">
    <location>
        <begin position="212"/>
        <end position="348"/>
    </location>
</feature>
<reference evidence="8" key="1">
    <citation type="submission" date="2019-01" db="EMBL/GenBank/DDBJ databases">
        <title>Sphingorhabdus lacus sp.nov., isolated from an oligotrophic freshwater lake.</title>
        <authorList>
            <person name="Park M."/>
        </authorList>
    </citation>
    <scope>NUCLEOTIDE SEQUENCE [LARGE SCALE GENOMIC DNA]</scope>
    <source>
        <strain evidence="8">IMCC1753</strain>
    </source>
</reference>
<dbReference type="InterPro" id="IPR007016">
    <property type="entry name" value="O-antigen_ligase-rel_domated"/>
</dbReference>
<name>A0A6I6L5R1_9SPHN</name>
<evidence type="ECO:0000313" key="7">
    <source>
        <dbReference type="EMBL" id="QGY81325.1"/>
    </source>
</evidence>
<feature type="transmembrane region" description="Helical" evidence="5">
    <location>
        <begin position="340"/>
        <end position="360"/>
    </location>
</feature>
<evidence type="ECO:0000259" key="6">
    <source>
        <dbReference type="Pfam" id="PF04932"/>
    </source>
</evidence>
<dbReference type="AlphaFoldDB" id="A0A6I6L5R1"/>
<keyword evidence="2 5" id="KW-0812">Transmembrane</keyword>
<dbReference type="EMBL" id="CP035733">
    <property type="protein sequence ID" value="QGY81325.1"/>
    <property type="molecule type" value="Genomic_DNA"/>
</dbReference>
<feature type="transmembrane region" description="Helical" evidence="5">
    <location>
        <begin position="372"/>
        <end position="390"/>
    </location>
</feature>
<feature type="transmembrane region" description="Helical" evidence="5">
    <location>
        <begin position="205"/>
        <end position="221"/>
    </location>
</feature>
<keyword evidence="4 5" id="KW-0472">Membrane</keyword>
<dbReference type="InterPro" id="IPR051533">
    <property type="entry name" value="WaaL-like"/>
</dbReference>
<feature type="transmembrane region" description="Helical" evidence="5">
    <location>
        <begin position="251"/>
        <end position="270"/>
    </location>
</feature>
<feature type="transmembrane region" description="Helical" evidence="5">
    <location>
        <begin position="12"/>
        <end position="32"/>
    </location>
</feature>
<feature type="transmembrane region" description="Helical" evidence="5">
    <location>
        <begin position="76"/>
        <end position="98"/>
    </location>
</feature>
<organism evidence="7 8">
    <name type="scientific">Sphingorhabdus lacus</name>
    <dbReference type="NCBI Taxonomy" id="392610"/>
    <lineage>
        <taxon>Bacteria</taxon>
        <taxon>Pseudomonadati</taxon>
        <taxon>Pseudomonadota</taxon>
        <taxon>Alphaproteobacteria</taxon>
        <taxon>Sphingomonadales</taxon>
        <taxon>Sphingomonadaceae</taxon>
        <taxon>Sphingorhabdus</taxon>
    </lineage>
</organism>
<dbReference type="KEGG" id="slaa:EUU25_12280"/>
<accession>A0A6I6L5R1</accession>
<feature type="transmembrane region" description="Helical" evidence="5">
    <location>
        <begin position="44"/>
        <end position="64"/>
    </location>
</feature>
<dbReference type="PANTHER" id="PTHR37422">
    <property type="entry name" value="TEICHURONIC ACID BIOSYNTHESIS PROTEIN TUAE"/>
    <property type="match status" value="1"/>
</dbReference>
<dbReference type="GO" id="GO:0016020">
    <property type="term" value="C:membrane"/>
    <property type="evidence" value="ECO:0007669"/>
    <property type="project" value="UniProtKB-SubCell"/>
</dbReference>
<gene>
    <name evidence="7" type="ORF">EUU25_12280</name>
</gene>
<feature type="transmembrane region" description="Helical" evidence="5">
    <location>
        <begin position="182"/>
        <end position="200"/>
    </location>
</feature>
<evidence type="ECO:0000256" key="5">
    <source>
        <dbReference type="SAM" id="Phobius"/>
    </source>
</evidence>
<feature type="transmembrane region" description="Helical" evidence="5">
    <location>
        <begin position="139"/>
        <end position="162"/>
    </location>
</feature>
<comment type="subcellular location">
    <subcellularLocation>
        <location evidence="1">Membrane</location>
        <topology evidence="1">Multi-pass membrane protein</topology>
    </subcellularLocation>
</comment>
<evidence type="ECO:0000256" key="1">
    <source>
        <dbReference type="ARBA" id="ARBA00004141"/>
    </source>
</evidence>
<dbReference type="Proteomes" id="UP000428803">
    <property type="component" value="Chromosome"/>
</dbReference>
<evidence type="ECO:0000256" key="2">
    <source>
        <dbReference type="ARBA" id="ARBA00022692"/>
    </source>
</evidence>
<dbReference type="Pfam" id="PF04932">
    <property type="entry name" value="Wzy_C"/>
    <property type="match status" value="1"/>
</dbReference>
<evidence type="ECO:0000313" key="8">
    <source>
        <dbReference type="Proteomes" id="UP000428803"/>
    </source>
</evidence>
<dbReference type="PANTHER" id="PTHR37422:SF13">
    <property type="entry name" value="LIPOPOLYSACCHARIDE BIOSYNTHESIS PROTEIN PA4999-RELATED"/>
    <property type="match status" value="1"/>
</dbReference>
<proteinExistence type="predicted"/>
<dbReference type="RefSeq" id="WP_158901391.1">
    <property type="nucleotide sequence ID" value="NZ_CP035733.1"/>
</dbReference>
<keyword evidence="8" id="KW-1185">Reference proteome</keyword>